<accession>A0A915EWX6</accession>
<dbReference type="Proteomes" id="UP000887574">
    <property type="component" value="Unplaced"/>
</dbReference>
<keyword evidence="1" id="KW-1133">Transmembrane helix</keyword>
<feature type="transmembrane region" description="Helical" evidence="1">
    <location>
        <begin position="189"/>
        <end position="212"/>
    </location>
</feature>
<reference evidence="3" key="1">
    <citation type="submission" date="2022-11" db="UniProtKB">
        <authorList>
            <consortium name="WormBaseParasite"/>
        </authorList>
    </citation>
    <scope>IDENTIFICATION</scope>
</reference>
<keyword evidence="1" id="KW-0812">Transmembrane</keyword>
<keyword evidence="1" id="KW-0472">Membrane</keyword>
<protein>
    <submittedName>
        <fullName evidence="3">Uncharacterized protein</fullName>
    </submittedName>
</protein>
<dbReference type="AlphaFoldDB" id="A0A915EWX6"/>
<organism evidence="2 3">
    <name type="scientific">Ditylenchus dipsaci</name>
    <dbReference type="NCBI Taxonomy" id="166011"/>
    <lineage>
        <taxon>Eukaryota</taxon>
        <taxon>Metazoa</taxon>
        <taxon>Ecdysozoa</taxon>
        <taxon>Nematoda</taxon>
        <taxon>Chromadorea</taxon>
        <taxon>Rhabditida</taxon>
        <taxon>Tylenchina</taxon>
        <taxon>Tylenchomorpha</taxon>
        <taxon>Sphaerularioidea</taxon>
        <taxon>Anguinidae</taxon>
        <taxon>Anguininae</taxon>
        <taxon>Ditylenchus</taxon>
    </lineage>
</organism>
<dbReference type="WBParaSite" id="jg9888">
    <property type="protein sequence ID" value="jg9888"/>
    <property type="gene ID" value="jg9888"/>
</dbReference>
<proteinExistence type="predicted"/>
<name>A0A915EWX6_9BILA</name>
<keyword evidence="2" id="KW-1185">Reference proteome</keyword>
<evidence type="ECO:0000313" key="3">
    <source>
        <dbReference type="WBParaSite" id="jg9888"/>
    </source>
</evidence>
<evidence type="ECO:0000256" key="1">
    <source>
        <dbReference type="SAM" id="Phobius"/>
    </source>
</evidence>
<sequence>MAVEEFGRILDYVAALHYIEEVDYPFIYELVVKAARSKNVILKPPYDCEKTTSETDIVLILESLNMGKKSAKKNLSQNTLQPAIINLKESSKDSGNSSIDSSNAQLFQQFLQYVESGKQSSIQSTGNETGNDADIFNLLKYCEFRKKKSSQRAVDDNRKELDYAFKFIRRSSVHQKRLEDAMKNLRSSFAVNFSAFYFVAVILLFNTCLHFFN</sequence>
<evidence type="ECO:0000313" key="2">
    <source>
        <dbReference type="Proteomes" id="UP000887574"/>
    </source>
</evidence>